<evidence type="ECO:0000256" key="1">
    <source>
        <dbReference type="SAM" id="SignalP"/>
    </source>
</evidence>
<dbReference type="RefSeq" id="WP_132171323.1">
    <property type="nucleotide sequence ID" value="NZ_SMKX01000079.1"/>
</dbReference>
<accession>A0A4R4ZK31</accession>
<comment type="caution">
    <text evidence="2">The sequence shown here is derived from an EMBL/GenBank/DDBJ whole genome shotgun (WGS) entry which is preliminary data.</text>
</comment>
<feature type="chain" id="PRO_5020881732" evidence="1">
    <location>
        <begin position="25"/>
        <end position="72"/>
    </location>
</feature>
<sequence>MRAPVIRRLAAGLLATAGAVALSAAPGAASELDAHTDASMTEYAASLVEYTVKALDAPAEFTAAADLVEYTL</sequence>
<dbReference type="EMBL" id="SMKX01000079">
    <property type="protein sequence ID" value="TDD57102.1"/>
    <property type="molecule type" value="Genomic_DNA"/>
</dbReference>
<organism evidence="2 3">
    <name type="scientific">Kribbella antibiotica</name>
    <dbReference type="NCBI Taxonomy" id="190195"/>
    <lineage>
        <taxon>Bacteria</taxon>
        <taxon>Bacillati</taxon>
        <taxon>Actinomycetota</taxon>
        <taxon>Actinomycetes</taxon>
        <taxon>Propionibacteriales</taxon>
        <taxon>Kribbellaceae</taxon>
        <taxon>Kribbella</taxon>
    </lineage>
</organism>
<gene>
    <name evidence="2" type="ORF">E1263_24605</name>
</gene>
<dbReference type="Proteomes" id="UP000295124">
    <property type="component" value="Unassembled WGS sequence"/>
</dbReference>
<keyword evidence="3" id="KW-1185">Reference proteome</keyword>
<evidence type="ECO:0000313" key="2">
    <source>
        <dbReference type="EMBL" id="TDD57102.1"/>
    </source>
</evidence>
<keyword evidence="1" id="KW-0732">Signal</keyword>
<proteinExistence type="predicted"/>
<feature type="signal peptide" evidence="1">
    <location>
        <begin position="1"/>
        <end position="24"/>
    </location>
</feature>
<name>A0A4R4ZK31_9ACTN</name>
<reference evidence="2 3" key="1">
    <citation type="submission" date="2019-03" db="EMBL/GenBank/DDBJ databases">
        <title>Draft genome sequences of novel Actinobacteria.</title>
        <authorList>
            <person name="Sahin N."/>
            <person name="Ay H."/>
            <person name="Saygin H."/>
        </authorList>
    </citation>
    <scope>NUCLEOTIDE SEQUENCE [LARGE SCALE GENOMIC DNA]</scope>
    <source>
        <strain evidence="2 3">JCM 13523</strain>
    </source>
</reference>
<dbReference type="AlphaFoldDB" id="A0A4R4ZK31"/>
<protein>
    <submittedName>
        <fullName evidence="2">Uncharacterized protein</fullName>
    </submittedName>
</protein>
<evidence type="ECO:0000313" key="3">
    <source>
        <dbReference type="Proteomes" id="UP000295124"/>
    </source>
</evidence>